<evidence type="ECO:0000313" key="4">
    <source>
        <dbReference type="EMBL" id="CAG9800101.1"/>
    </source>
</evidence>
<reference evidence="4" key="2">
    <citation type="submission" date="2022-10" db="EMBL/GenBank/DDBJ databases">
        <authorList>
            <consortium name="ENA_rothamsted_submissions"/>
            <consortium name="culmorum"/>
            <person name="King R."/>
        </authorList>
    </citation>
    <scope>NUCLEOTIDE SEQUENCE</scope>
</reference>
<dbReference type="EMBL" id="OU895877">
    <property type="protein sequence ID" value="CAG9800101.1"/>
    <property type="molecule type" value="Genomic_DNA"/>
</dbReference>
<dbReference type="InterPro" id="IPR001611">
    <property type="entry name" value="Leu-rich_rpt"/>
</dbReference>
<dbReference type="AlphaFoldDB" id="A0A9N9WNG3"/>
<dbReference type="PANTHER" id="PTHR24369">
    <property type="entry name" value="ANTIGEN BSP, PUTATIVE-RELATED"/>
    <property type="match status" value="1"/>
</dbReference>
<dbReference type="Pfam" id="PF13306">
    <property type="entry name" value="LRR_5"/>
    <property type="match status" value="1"/>
</dbReference>
<sequence length="333" mass="36586">MWTKLLLPIIILWMASSANSVEVACEWKYGSMCVISNLPPVTSPSEPITIAGKAANYIDTLTSFVFFNATVLRYVPTKVFTTFTNIVQFAMLNTFTTNLVTDAFVNCGKLTMLAIQAVNIPNVPAGFAQSCSNVGTLMLISDGIQTIDVNAFKGLSKLKILMMADNKLTCIPPDLFQNTPLISEIDFSKSQILAVDSGLFRNLPYLHVINLSNNMLSYLPLFDLTGSAALNGNLAFYLAGNPVNAIQPTFCKLFDSRPANIVDMFDVPGFKCLPNTAQTVTILKSNCQTTMATYLQKCYANWTITMSFPVPCASSPCALFLWQQFLNYLKTIT</sequence>
<feature type="signal peptide" evidence="3">
    <location>
        <begin position="1"/>
        <end position="20"/>
    </location>
</feature>
<keyword evidence="2" id="KW-0677">Repeat</keyword>
<organism evidence="4 5">
    <name type="scientific">Chironomus riparius</name>
    <dbReference type="NCBI Taxonomy" id="315576"/>
    <lineage>
        <taxon>Eukaryota</taxon>
        <taxon>Metazoa</taxon>
        <taxon>Ecdysozoa</taxon>
        <taxon>Arthropoda</taxon>
        <taxon>Hexapoda</taxon>
        <taxon>Insecta</taxon>
        <taxon>Pterygota</taxon>
        <taxon>Neoptera</taxon>
        <taxon>Endopterygota</taxon>
        <taxon>Diptera</taxon>
        <taxon>Nematocera</taxon>
        <taxon>Chironomoidea</taxon>
        <taxon>Chironomidae</taxon>
        <taxon>Chironominae</taxon>
        <taxon>Chironomus</taxon>
    </lineage>
</organism>
<dbReference type="InterPro" id="IPR003591">
    <property type="entry name" value="Leu-rich_rpt_typical-subtyp"/>
</dbReference>
<evidence type="ECO:0000313" key="5">
    <source>
        <dbReference type="Proteomes" id="UP001153620"/>
    </source>
</evidence>
<accession>A0A9N9WNG3</accession>
<evidence type="ECO:0000256" key="2">
    <source>
        <dbReference type="ARBA" id="ARBA00022737"/>
    </source>
</evidence>
<keyword evidence="1" id="KW-0433">Leucine-rich repeat</keyword>
<proteinExistence type="predicted"/>
<reference evidence="4" key="1">
    <citation type="submission" date="2022-01" db="EMBL/GenBank/DDBJ databases">
        <authorList>
            <person name="King R."/>
        </authorList>
    </citation>
    <scope>NUCLEOTIDE SEQUENCE</scope>
</reference>
<dbReference type="Proteomes" id="UP001153620">
    <property type="component" value="Chromosome 1"/>
</dbReference>
<dbReference type="SMART" id="SM00369">
    <property type="entry name" value="LRR_TYP"/>
    <property type="match status" value="2"/>
</dbReference>
<dbReference type="Pfam" id="PF13855">
    <property type="entry name" value="LRR_8"/>
    <property type="match status" value="1"/>
</dbReference>
<name>A0A9N9WNG3_9DIPT</name>
<evidence type="ECO:0000256" key="1">
    <source>
        <dbReference type="ARBA" id="ARBA00022614"/>
    </source>
</evidence>
<dbReference type="InterPro" id="IPR032675">
    <property type="entry name" value="LRR_dom_sf"/>
</dbReference>
<dbReference type="OrthoDB" id="676979at2759"/>
<evidence type="ECO:0000256" key="3">
    <source>
        <dbReference type="SAM" id="SignalP"/>
    </source>
</evidence>
<dbReference type="PANTHER" id="PTHR24369:SF211">
    <property type="entry name" value="LEUCINE-RICH REPEAT-CONTAINING PROTEIN 15-LIKE"/>
    <property type="match status" value="1"/>
</dbReference>
<keyword evidence="5" id="KW-1185">Reference proteome</keyword>
<gene>
    <name evidence="4" type="ORF">CHIRRI_LOCUS3052</name>
</gene>
<dbReference type="GO" id="GO:0005886">
    <property type="term" value="C:plasma membrane"/>
    <property type="evidence" value="ECO:0007669"/>
    <property type="project" value="TreeGrafter"/>
</dbReference>
<dbReference type="SUPFAM" id="SSF52058">
    <property type="entry name" value="L domain-like"/>
    <property type="match status" value="1"/>
</dbReference>
<dbReference type="InterPro" id="IPR026906">
    <property type="entry name" value="LRR_5"/>
</dbReference>
<keyword evidence="3" id="KW-0732">Signal</keyword>
<dbReference type="Gene3D" id="3.80.10.10">
    <property type="entry name" value="Ribonuclease Inhibitor"/>
    <property type="match status" value="1"/>
</dbReference>
<protein>
    <submittedName>
        <fullName evidence="4">Uncharacterized protein</fullName>
    </submittedName>
</protein>
<dbReference type="InterPro" id="IPR050541">
    <property type="entry name" value="LRR_TM_domain-containing"/>
</dbReference>
<feature type="chain" id="PRO_5040193611" evidence="3">
    <location>
        <begin position="21"/>
        <end position="333"/>
    </location>
</feature>